<accession>A0AB34X066</accession>
<evidence type="ECO:0000313" key="2">
    <source>
        <dbReference type="Proteomes" id="UP000070572"/>
    </source>
</evidence>
<gene>
    <name evidence="1" type="ORF">HMPREF1862_00894</name>
</gene>
<keyword evidence="1" id="KW-0648">Protein biosynthesis</keyword>
<protein>
    <submittedName>
        <fullName evidence="1">Translation initiation factor Sui1 domain protein</fullName>
    </submittedName>
</protein>
<sequence length="110" mass="11825">MLAVGKKLLTVLGIGAGIALVRRELRENPEGGVAKTVNAVTSNPQVRRAGDVTKQKASEIFRRQGEAVTDKIADVVKERIFGVAPASKSEPEFVDVEIEEITVEGPDSRL</sequence>
<dbReference type="AlphaFoldDB" id="A0AB34X066"/>
<proteinExistence type="predicted"/>
<keyword evidence="1" id="KW-0396">Initiation factor</keyword>
<dbReference type="Proteomes" id="UP000070572">
    <property type="component" value="Unassembled WGS sequence"/>
</dbReference>
<evidence type="ECO:0000313" key="1">
    <source>
        <dbReference type="EMBL" id="KXB81169.1"/>
    </source>
</evidence>
<dbReference type="GO" id="GO:0003743">
    <property type="term" value="F:translation initiation factor activity"/>
    <property type="evidence" value="ECO:0007669"/>
    <property type="project" value="UniProtKB-KW"/>
</dbReference>
<comment type="caution">
    <text evidence="1">The sequence shown here is derived from an EMBL/GenBank/DDBJ whole genome shotgun (WGS) entry which is preliminary data.</text>
</comment>
<reference evidence="1 2" key="1">
    <citation type="submission" date="2016-01" db="EMBL/GenBank/DDBJ databases">
        <authorList>
            <person name="Mitreva M."/>
            <person name="Pepin K.H."/>
            <person name="Mihindukulasuriya K.A."/>
            <person name="Fulton R."/>
            <person name="Fronick C."/>
            <person name="O'Laughlin M."/>
            <person name="Miner T."/>
            <person name="Herter B."/>
            <person name="Rosa B.A."/>
            <person name="Cordes M."/>
            <person name="Tomlinson C."/>
            <person name="Wollam A."/>
            <person name="Palsikar V.B."/>
            <person name="Mardis E.R."/>
            <person name="Wilson R.K."/>
        </authorList>
    </citation>
    <scope>NUCLEOTIDE SEQUENCE [LARGE SCALE GENOMIC DNA]</scope>
    <source>
        <strain evidence="1 2">DNF00696</strain>
    </source>
</reference>
<organism evidence="1 2">
    <name type="scientific">Varibaculum cambriense</name>
    <dbReference type="NCBI Taxonomy" id="184870"/>
    <lineage>
        <taxon>Bacteria</taxon>
        <taxon>Bacillati</taxon>
        <taxon>Actinomycetota</taxon>
        <taxon>Actinomycetes</taxon>
        <taxon>Actinomycetales</taxon>
        <taxon>Actinomycetaceae</taxon>
        <taxon>Varibaculum</taxon>
    </lineage>
</organism>
<dbReference type="EMBL" id="LSDN01000013">
    <property type="protein sequence ID" value="KXB81169.1"/>
    <property type="molecule type" value="Genomic_DNA"/>
</dbReference>
<name>A0AB34X066_9ACTO</name>